<dbReference type="PANTHER" id="PTHR23305">
    <property type="entry name" value="OBG GTPASE FAMILY"/>
    <property type="match status" value="1"/>
</dbReference>
<dbReference type="RefSeq" id="WP_158344730.1">
    <property type="nucleotide sequence ID" value="NZ_AP019379.1"/>
</dbReference>
<evidence type="ECO:0000256" key="4">
    <source>
        <dbReference type="ARBA" id="ARBA00022840"/>
    </source>
</evidence>
<dbReference type="EMBL" id="AP019379">
    <property type="protein sequence ID" value="BBI01171.1"/>
    <property type="molecule type" value="Genomic_DNA"/>
</dbReference>
<protein>
    <recommendedName>
        <fullName evidence="6">Ribosome-binding ATPase YchF</fullName>
    </recommendedName>
</protein>
<dbReference type="SUPFAM" id="SSF52540">
    <property type="entry name" value="P-loop containing nucleoside triphosphate hydrolases"/>
    <property type="match status" value="1"/>
</dbReference>
<organism evidence="9 10">
    <name type="scientific">Buchnera aphidicola</name>
    <name type="common">Nipponaphis monzeni</name>
    <dbReference type="NCBI Taxonomy" id="2495405"/>
    <lineage>
        <taxon>Bacteria</taxon>
        <taxon>Pseudomonadati</taxon>
        <taxon>Pseudomonadota</taxon>
        <taxon>Gammaproteobacteria</taxon>
        <taxon>Enterobacterales</taxon>
        <taxon>Erwiniaceae</taxon>
        <taxon>Buchnera</taxon>
    </lineage>
</organism>
<dbReference type="PIRSF" id="PIRSF006641">
    <property type="entry name" value="CHP00092"/>
    <property type="match status" value="1"/>
</dbReference>
<dbReference type="Pfam" id="PF06071">
    <property type="entry name" value="YchF-GTPase_C"/>
    <property type="match status" value="1"/>
</dbReference>
<feature type="binding site" evidence="6">
    <location>
        <begin position="12"/>
        <end position="17"/>
    </location>
    <ligand>
        <name>ATP</name>
        <dbReference type="ChEBI" id="CHEBI:30616"/>
    </ligand>
</feature>
<dbReference type="Proteomes" id="UP000317544">
    <property type="component" value="Chromosome"/>
</dbReference>
<dbReference type="FunFam" id="3.10.20.30:FF:000001">
    <property type="entry name" value="Ribosome-binding ATPase YchF"/>
    <property type="match status" value="1"/>
</dbReference>
<dbReference type="Gene3D" id="3.10.20.30">
    <property type="match status" value="1"/>
</dbReference>
<keyword evidence="4 6" id="KW-0067">ATP-binding</keyword>
<feature type="domain" description="OBG-type G" evidence="7">
    <location>
        <begin position="3"/>
        <end position="255"/>
    </location>
</feature>
<dbReference type="OrthoDB" id="9810373at2"/>
<accession>A0A455TA14</accession>
<dbReference type="Gene3D" id="3.40.50.300">
    <property type="entry name" value="P-loop containing nucleotide triphosphate hydrolases"/>
    <property type="match status" value="1"/>
</dbReference>
<dbReference type="InterPro" id="IPR004095">
    <property type="entry name" value="TGS"/>
</dbReference>
<evidence type="ECO:0000256" key="3">
    <source>
        <dbReference type="ARBA" id="ARBA00022741"/>
    </source>
</evidence>
<evidence type="ECO:0000313" key="9">
    <source>
        <dbReference type="EMBL" id="BBI01171.1"/>
    </source>
</evidence>
<dbReference type="InterPro" id="IPR012675">
    <property type="entry name" value="Beta-grasp_dom_sf"/>
</dbReference>
<dbReference type="GO" id="GO:0016887">
    <property type="term" value="F:ATP hydrolysis activity"/>
    <property type="evidence" value="ECO:0007669"/>
    <property type="project" value="UniProtKB-UniRule"/>
</dbReference>
<dbReference type="PANTHER" id="PTHR23305:SF18">
    <property type="entry name" value="OBG-TYPE G DOMAIN-CONTAINING PROTEIN"/>
    <property type="match status" value="1"/>
</dbReference>
<evidence type="ECO:0000259" key="7">
    <source>
        <dbReference type="PROSITE" id="PS51710"/>
    </source>
</evidence>
<dbReference type="Gene3D" id="1.10.150.300">
    <property type="entry name" value="TGS-like domain"/>
    <property type="match status" value="1"/>
</dbReference>
<comment type="cofactor">
    <cofactor evidence="1">
        <name>Mg(2+)</name>
        <dbReference type="ChEBI" id="CHEBI:18420"/>
    </cofactor>
</comment>
<dbReference type="InterPro" id="IPR027417">
    <property type="entry name" value="P-loop_NTPase"/>
</dbReference>
<dbReference type="AlphaFoldDB" id="A0A455TA14"/>
<reference evidence="9 10" key="1">
    <citation type="journal article" date="2019" name="Proc. Natl. Acad. Sci. U.S.A.">
        <title>Exaggeration and cooption of innate immunity for social defense.</title>
        <authorList>
            <person name="Kutsukake M."/>
            <person name="Moriyama M."/>
            <person name="Shigenobu S."/>
            <person name="Meng X.-Y."/>
            <person name="Nikoh N."/>
            <person name="Noda C."/>
            <person name="Kobayashi S."/>
            <person name="Fukatsu T."/>
        </authorList>
    </citation>
    <scope>NUCLEOTIDE SEQUENCE [LARGE SCALE GENOMIC DNA]</scope>
    <source>
        <strain evidence="9 10">Nmo</strain>
    </source>
</reference>
<dbReference type="PROSITE" id="PS51710">
    <property type="entry name" value="G_OBG"/>
    <property type="match status" value="1"/>
</dbReference>
<keyword evidence="3 6" id="KW-0547">Nucleotide-binding</keyword>
<dbReference type="HAMAP" id="MF_00944">
    <property type="entry name" value="YchF_OLA1_ATPase"/>
    <property type="match status" value="1"/>
</dbReference>
<name>A0A455TA14_9GAMM</name>
<dbReference type="GO" id="GO:0005525">
    <property type="term" value="F:GTP binding"/>
    <property type="evidence" value="ECO:0007669"/>
    <property type="project" value="InterPro"/>
</dbReference>
<dbReference type="InterPro" id="IPR013029">
    <property type="entry name" value="YchF_C"/>
</dbReference>
<dbReference type="InterPro" id="IPR023192">
    <property type="entry name" value="TGS-like_dom_sf"/>
</dbReference>
<gene>
    <name evidence="6 9" type="primary">ychF</name>
    <name evidence="9" type="ORF">BUCNMO_156</name>
</gene>
<keyword evidence="2" id="KW-0479">Metal-binding</keyword>
<feature type="domain" description="TGS" evidence="8">
    <location>
        <begin position="277"/>
        <end position="360"/>
    </location>
</feature>
<comment type="similarity">
    <text evidence="6">Belongs to the TRAFAC class OBG-HflX-like GTPase superfamily. OBG GTPase family. YchF/OLA1 subfamily.</text>
</comment>
<dbReference type="GO" id="GO:0046872">
    <property type="term" value="F:metal ion binding"/>
    <property type="evidence" value="ECO:0007669"/>
    <property type="project" value="UniProtKB-KW"/>
</dbReference>
<keyword evidence="10" id="KW-1185">Reference proteome</keyword>
<dbReference type="PROSITE" id="PS51880">
    <property type="entry name" value="TGS"/>
    <property type="match status" value="1"/>
</dbReference>
<dbReference type="GO" id="GO:0043023">
    <property type="term" value="F:ribosomal large subunit binding"/>
    <property type="evidence" value="ECO:0007669"/>
    <property type="project" value="UniProtKB-UniRule"/>
</dbReference>
<dbReference type="GO" id="GO:0005524">
    <property type="term" value="F:ATP binding"/>
    <property type="evidence" value="ECO:0007669"/>
    <property type="project" value="UniProtKB-UniRule"/>
</dbReference>
<dbReference type="PRINTS" id="PR00326">
    <property type="entry name" value="GTP1OBG"/>
</dbReference>
<dbReference type="NCBIfam" id="TIGR00092">
    <property type="entry name" value="redox-regulated ATPase YchF"/>
    <property type="match status" value="1"/>
</dbReference>
<evidence type="ECO:0000256" key="2">
    <source>
        <dbReference type="ARBA" id="ARBA00022723"/>
    </source>
</evidence>
<dbReference type="InterPro" id="IPR012676">
    <property type="entry name" value="TGS-like"/>
</dbReference>
<comment type="function">
    <text evidence="6">ATPase that binds to both the 70S ribosome and the 50S ribosomal subunit in a nucleotide-independent manner.</text>
</comment>
<keyword evidence="5" id="KW-0460">Magnesium</keyword>
<dbReference type="SUPFAM" id="SSF81271">
    <property type="entry name" value="TGS-like"/>
    <property type="match status" value="1"/>
</dbReference>
<dbReference type="InterPro" id="IPR006073">
    <property type="entry name" value="GTP-bd"/>
</dbReference>
<evidence type="ECO:0000256" key="1">
    <source>
        <dbReference type="ARBA" id="ARBA00001946"/>
    </source>
</evidence>
<proteinExistence type="inferred from homology"/>
<sequence length="362" mass="41348">MSFKCGLIGLPNVGKSTLFNALTNLKVPSENFPFCTIHPNIGIVPIYDIRLKKLSDIVNPDRIVPAFVKFVDIAGLIKGSHKGEGLGNKFLQDIRTVDALIHVVRCFKDDSVIHVNNVINPIVDVQLINDELIFSDYEMCEKIIIQLQKRNKHCRKKICVDSLVLEVCLNHLKKGYMLNSLFFNEQDKNIIKKFNFITYKPIMYVVNINDSKKDSDILDNLLKFLKLKKCHIISFCALSKKFNLNVNVQTKVQISNNENLYCEKLNEVILSGFNLLGLHTFFTVGKKEIKSWVVKKGIVAIEAARKIHTDLKKGFIRAQIVSYKNFVKYNGEAGSKKFGKYRSEGKNYQIQDGDIVHFLFNV</sequence>
<evidence type="ECO:0000259" key="8">
    <source>
        <dbReference type="PROSITE" id="PS51880"/>
    </source>
</evidence>
<dbReference type="InterPro" id="IPR004396">
    <property type="entry name" value="ATPase_YchF/OLA1"/>
</dbReference>
<evidence type="ECO:0000256" key="5">
    <source>
        <dbReference type="ARBA" id="ARBA00022842"/>
    </source>
</evidence>
<dbReference type="GO" id="GO:0005737">
    <property type="term" value="C:cytoplasm"/>
    <property type="evidence" value="ECO:0007669"/>
    <property type="project" value="TreeGrafter"/>
</dbReference>
<dbReference type="Pfam" id="PF01926">
    <property type="entry name" value="MMR_HSR1"/>
    <property type="match status" value="1"/>
</dbReference>
<dbReference type="InterPro" id="IPR031167">
    <property type="entry name" value="G_OBG"/>
</dbReference>
<evidence type="ECO:0000256" key="6">
    <source>
        <dbReference type="HAMAP-Rule" id="MF_00944"/>
    </source>
</evidence>
<evidence type="ECO:0000313" key="10">
    <source>
        <dbReference type="Proteomes" id="UP000317544"/>
    </source>
</evidence>